<dbReference type="NCBIfam" id="TIGR03177">
    <property type="entry name" value="pilus_cpaB"/>
    <property type="match status" value="1"/>
</dbReference>
<evidence type="ECO:0000256" key="2">
    <source>
        <dbReference type="SAM" id="Phobius"/>
    </source>
</evidence>
<keyword evidence="2" id="KW-0812">Transmembrane</keyword>
<protein>
    <submittedName>
        <fullName evidence="4">Flp pilus assembly protein CpaB</fullName>
    </submittedName>
</protein>
<dbReference type="InterPro" id="IPR031571">
    <property type="entry name" value="RcpC_dom"/>
</dbReference>
<sequence length="203" mass="22021">MNKKIIWMLAITFGLFSSLFLYVSIYPSGEEGDEQVKQEESAEVNQPEETEKQNDSKLSITEGSRAVSIMVDEVQGVAGYVQPEDHVDVVYVNKQQDGKGTSQILFQDVRVLAAGPASQQLPKAEETPDGTAATESKNGRANGTSPSAYQNVTLEIKPNEGAAIVLAANTGTIHLLLREKEDHSKVPHTHVSQEQLAKGVDSE</sequence>
<name>A0A5R9EZF1_9BACL</name>
<feature type="domain" description="Flp pilus assembly protein RcpC/CpaB" evidence="3">
    <location>
        <begin position="60"/>
        <end position="178"/>
    </location>
</feature>
<reference evidence="4 5" key="1">
    <citation type="submission" date="2019-04" db="EMBL/GenBank/DDBJ databases">
        <title>Bacillus caeni sp. nov., a bacterium isolated from mangrove sediment.</title>
        <authorList>
            <person name="Huang H."/>
            <person name="Mo K."/>
            <person name="Hu Y."/>
        </authorList>
    </citation>
    <scope>NUCLEOTIDE SEQUENCE [LARGE SCALE GENOMIC DNA]</scope>
    <source>
        <strain evidence="4 5">HB172195</strain>
    </source>
</reference>
<feature type="transmembrane region" description="Helical" evidence="2">
    <location>
        <begin position="5"/>
        <end position="25"/>
    </location>
</feature>
<proteinExistence type="predicted"/>
<dbReference type="InterPro" id="IPR017592">
    <property type="entry name" value="Pilus_assmbl_Flp-typ_CpaB"/>
</dbReference>
<comment type="caution">
    <text evidence="4">The sequence shown here is derived from an EMBL/GenBank/DDBJ whole genome shotgun (WGS) entry which is preliminary data.</text>
</comment>
<evidence type="ECO:0000313" key="4">
    <source>
        <dbReference type="EMBL" id="TLS35576.1"/>
    </source>
</evidence>
<dbReference type="AlphaFoldDB" id="A0A5R9EZF1"/>
<feature type="region of interest" description="Disordered" evidence="1">
    <location>
        <begin position="116"/>
        <end position="146"/>
    </location>
</feature>
<evidence type="ECO:0000259" key="3">
    <source>
        <dbReference type="Pfam" id="PF16976"/>
    </source>
</evidence>
<feature type="region of interest" description="Disordered" evidence="1">
    <location>
        <begin position="32"/>
        <end position="58"/>
    </location>
</feature>
<dbReference type="OrthoDB" id="2965306at2"/>
<organism evidence="4 5">
    <name type="scientific">Exobacillus caeni</name>
    <dbReference type="NCBI Taxonomy" id="2574798"/>
    <lineage>
        <taxon>Bacteria</taxon>
        <taxon>Bacillati</taxon>
        <taxon>Bacillota</taxon>
        <taxon>Bacilli</taxon>
        <taxon>Bacillales</taxon>
        <taxon>Guptibacillaceae</taxon>
        <taxon>Exobacillus</taxon>
    </lineage>
</organism>
<feature type="compositionally biased region" description="Polar residues" evidence="1">
    <location>
        <begin position="133"/>
        <end position="146"/>
    </location>
</feature>
<keyword evidence="2" id="KW-1133">Transmembrane helix</keyword>
<keyword evidence="2" id="KW-0472">Membrane</keyword>
<dbReference type="EMBL" id="SWLG01000019">
    <property type="protein sequence ID" value="TLS35576.1"/>
    <property type="molecule type" value="Genomic_DNA"/>
</dbReference>
<accession>A0A5R9EZF1</accession>
<dbReference type="Proteomes" id="UP000308230">
    <property type="component" value="Unassembled WGS sequence"/>
</dbReference>
<gene>
    <name evidence="4" type="primary">cpaB</name>
    <name evidence="4" type="ORF">FCL54_19650</name>
</gene>
<evidence type="ECO:0000256" key="1">
    <source>
        <dbReference type="SAM" id="MobiDB-lite"/>
    </source>
</evidence>
<dbReference type="RefSeq" id="WP_138128654.1">
    <property type="nucleotide sequence ID" value="NZ_SWLG01000019.1"/>
</dbReference>
<dbReference type="Pfam" id="PF16976">
    <property type="entry name" value="RcpC"/>
    <property type="match status" value="1"/>
</dbReference>
<keyword evidence="5" id="KW-1185">Reference proteome</keyword>
<evidence type="ECO:0000313" key="5">
    <source>
        <dbReference type="Proteomes" id="UP000308230"/>
    </source>
</evidence>
<feature type="region of interest" description="Disordered" evidence="1">
    <location>
        <begin position="180"/>
        <end position="203"/>
    </location>
</feature>